<dbReference type="PANTHER" id="PTHR35147">
    <property type="entry name" value="CHEMORECEPTOR GLUTAMINE DEAMIDASE CHED-RELATED"/>
    <property type="match status" value="1"/>
</dbReference>
<gene>
    <name evidence="1" type="primary">cheD</name>
    <name evidence="2" type="ORF">KTN04_06385</name>
</gene>
<dbReference type="EMBL" id="JAHQZT010000006">
    <property type="protein sequence ID" value="MBV0932962.1"/>
    <property type="molecule type" value="Genomic_DNA"/>
</dbReference>
<evidence type="ECO:0000313" key="3">
    <source>
        <dbReference type="Proteomes" id="UP000755551"/>
    </source>
</evidence>
<dbReference type="Proteomes" id="UP000755551">
    <property type="component" value="Unassembled WGS sequence"/>
</dbReference>
<comment type="function">
    <text evidence="1">Probably deamidates glutamine residues to glutamate on methyl-accepting chemotaxis receptors (MCPs), playing an important role in chemotaxis.</text>
</comment>
<dbReference type="RefSeq" id="WP_217334388.1">
    <property type="nucleotide sequence ID" value="NZ_JAHQZT010000006.1"/>
</dbReference>
<comment type="caution">
    <text evidence="2">The sequence shown here is derived from an EMBL/GenBank/DDBJ whole genome shotgun (WGS) entry which is preliminary data.</text>
</comment>
<keyword evidence="3" id="KW-1185">Reference proteome</keyword>
<sequence length="194" mass="21182">MLDAKRVNLLPGGVQVSRDPELVITTLLGSCVAACLFDPVSGVFGMNHFLLASQSSRARPALESAAGRYGVHAMELLINAMLKQGAERRHLQAKAFGGANVLSHHSGGRFAVGDMNTRFIRHFLEQEGIPLVASDLGGFNGRQLRFHGRDFAVYVKLLGGAERRDVARKEATYLDRRLQEQTEAKGGSVTFFED</sequence>
<dbReference type="PANTHER" id="PTHR35147:SF3">
    <property type="entry name" value="CHEMORECEPTOR GLUTAMINE DEAMIDASE CHED 1-RELATED"/>
    <property type="match status" value="1"/>
</dbReference>
<keyword evidence="1" id="KW-0378">Hydrolase</keyword>
<dbReference type="CDD" id="cd16352">
    <property type="entry name" value="CheD"/>
    <property type="match status" value="1"/>
</dbReference>
<organism evidence="2 3">
    <name type="scientific">Marinobacterium weihaiense</name>
    <dbReference type="NCBI Taxonomy" id="2851016"/>
    <lineage>
        <taxon>Bacteria</taxon>
        <taxon>Pseudomonadati</taxon>
        <taxon>Pseudomonadota</taxon>
        <taxon>Gammaproteobacteria</taxon>
        <taxon>Oceanospirillales</taxon>
        <taxon>Oceanospirillaceae</taxon>
        <taxon>Marinobacterium</taxon>
    </lineage>
</organism>
<accession>A0ABS6M9K6</accession>
<name>A0ABS6M9K6_9GAMM</name>
<evidence type="ECO:0000256" key="1">
    <source>
        <dbReference type="HAMAP-Rule" id="MF_01440"/>
    </source>
</evidence>
<protein>
    <recommendedName>
        <fullName evidence="1">Probable chemoreceptor glutamine deamidase CheD</fullName>
        <ecNumber evidence="1">3.5.1.44</ecNumber>
    </recommendedName>
</protein>
<keyword evidence="1" id="KW-0145">Chemotaxis</keyword>
<comment type="catalytic activity">
    <reaction evidence="1">
        <text>L-glutaminyl-[protein] + H2O = L-glutamyl-[protein] + NH4(+)</text>
        <dbReference type="Rhea" id="RHEA:16441"/>
        <dbReference type="Rhea" id="RHEA-COMP:10207"/>
        <dbReference type="Rhea" id="RHEA-COMP:10208"/>
        <dbReference type="ChEBI" id="CHEBI:15377"/>
        <dbReference type="ChEBI" id="CHEBI:28938"/>
        <dbReference type="ChEBI" id="CHEBI:29973"/>
        <dbReference type="ChEBI" id="CHEBI:30011"/>
        <dbReference type="EC" id="3.5.1.44"/>
    </reaction>
</comment>
<dbReference type="EC" id="3.5.1.44" evidence="1"/>
<dbReference type="HAMAP" id="MF_01440">
    <property type="entry name" value="CheD"/>
    <property type="match status" value="1"/>
</dbReference>
<dbReference type="InterPro" id="IPR005659">
    <property type="entry name" value="Chemorcpt_Glu_NH3ase_CheD"/>
</dbReference>
<reference evidence="2 3" key="1">
    <citation type="submission" date="2021-06" db="EMBL/GenBank/DDBJ databases">
        <title>Bacterium isolated from marine sediment.</title>
        <authorList>
            <person name="Zhu K.-L."/>
            <person name="Du Z.-J."/>
            <person name="Liang Q.-Y."/>
        </authorList>
    </citation>
    <scope>NUCLEOTIDE SEQUENCE [LARGE SCALE GENOMIC DNA]</scope>
    <source>
        <strain evidence="2 3">A346</strain>
    </source>
</reference>
<proteinExistence type="inferred from homology"/>
<evidence type="ECO:0000313" key="2">
    <source>
        <dbReference type="EMBL" id="MBV0932962.1"/>
    </source>
</evidence>
<dbReference type="Pfam" id="PF03975">
    <property type="entry name" value="CheD"/>
    <property type="match status" value="1"/>
</dbReference>
<comment type="similarity">
    <text evidence="1">Belongs to the CheD family.</text>
</comment>